<evidence type="ECO:0000256" key="3">
    <source>
        <dbReference type="ARBA" id="ARBA00023315"/>
    </source>
</evidence>
<keyword evidence="3 6" id="KW-0012">Acyltransferase</keyword>
<protein>
    <submittedName>
        <fullName evidence="6">1-acyl-sn-glycerol-3-phosphate acyltransferase</fullName>
        <ecNumber evidence="6">2.3.1.-</ecNumber>
    </submittedName>
</protein>
<dbReference type="SMART" id="SM00563">
    <property type="entry name" value="PlsC"/>
    <property type="match status" value="1"/>
</dbReference>
<proteinExistence type="predicted"/>
<dbReference type="EC" id="2.3.1.-" evidence="6"/>
<feature type="domain" description="Phospholipid/glycerol acyltransferase" evidence="5">
    <location>
        <begin position="50"/>
        <end position="162"/>
    </location>
</feature>
<keyword evidence="4" id="KW-1133">Transmembrane helix</keyword>
<dbReference type="InterPro" id="IPR002123">
    <property type="entry name" value="Plipid/glycerol_acylTrfase"/>
</dbReference>
<keyword evidence="2 6" id="KW-0808">Transferase</keyword>
<dbReference type="Proteomes" id="UP000317171">
    <property type="component" value="Chromosome"/>
</dbReference>
<dbReference type="RefSeq" id="WP_145216796.1">
    <property type="nucleotide sequence ID" value="NZ_CP036269.1"/>
</dbReference>
<keyword evidence="4" id="KW-0472">Membrane</keyword>
<evidence type="ECO:0000256" key="2">
    <source>
        <dbReference type="ARBA" id="ARBA00022679"/>
    </source>
</evidence>
<dbReference type="PANTHER" id="PTHR10434">
    <property type="entry name" value="1-ACYL-SN-GLYCEROL-3-PHOSPHATE ACYLTRANSFERASE"/>
    <property type="match status" value="1"/>
</dbReference>
<dbReference type="PANTHER" id="PTHR10434:SF11">
    <property type="entry name" value="1-ACYL-SN-GLYCEROL-3-PHOSPHATE ACYLTRANSFERASE"/>
    <property type="match status" value="1"/>
</dbReference>
<dbReference type="OrthoDB" id="9803035at2"/>
<gene>
    <name evidence="6" type="primary">plsC_1</name>
    <name evidence="6" type="ORF">Pan241w_29560</name>
</gene>
<dbReference type="GO" id="GO:0003841">
    <property type="term" value="F:1-acylglycerol-3-phosphate O-acyltransferase activity"/>
    <property type="evidence" value="ECO:0007669"/>
    <property type="project" value="TreeGrafter"/>
</dbReference>
<reference evidence="6 7" key="1">
    <citation type="submission" date="2019-02" db="EMBL/GenBank/DDBJ databases">
        <title>Deep-cultivation of Planctomycetes and their phenomic and genomic characterization uncovers novel biology.</title>
        <authorList>
            <person name="Wiegand S."/>
            <person name="Jogler M."/>
            <person name="Boedeker C."/>
            <person name="Pinto D."/>
            <person name="Vollmers J."/>
            <person name="Rivas-Marin E."/>
            <person name="Kohn T."/>
            <person name="Peeters S.H."/>
            <person name="Heuer A."/>
            <person name="Rast P."/>
            <person name="Oberbeckmann S."/>
            <person name="Bunk B."/>
            <person name="Jeske O."/>
            <person name="Meyerdierks A."/>
            <person name="Storesund J.E."/>
            <person name="Kallscheuer N."/>
            <person name="Luecker S."/>
            <person name="Lage O.M."/>
            <person name="Pohl T."/>
            <person name="Merkel B.J."/>
            <person name="Hornburger P."/>
            <person name="Mueller R.-W."/>
            <person name="Bruemmer F."/>
            <person name="Labrenz M."/>
            <person name="Spormann A.M."/>
            <person name="Op den Camp H."/>
            <person name="Overmann J."/>
            <person name="Amann R."/>
            <person name="Jetten M.S.M."/>
            <person name="Mascher T."/>
            <person name="Medema M.H."/>
            <person name="Devos D.P."/>
            <person name="Kaster A.-K."/>
            <person name="Ovreas L."/>
            <person name="Rohde M."/>
            <person name="Galperin M.Y."/>
            <person name="Jogler C."/>
        </authorList>
    </citation>
    <scope>NUCLEOTIDE SEQUENCE [LARGE SCALE GENOMIC DNA]</scope>
    <source>
        <strain evidence="6 7">Pan241w</strain>
    </source>
</reference>
<dbReference type="CDD" id="cd07989">
    <property type="entry name" value="LPLAT_AGPAT-like"/>
    <property type="match status" value="1"/>
</dbReference>
<evidence type="ECO:0000313" key="7">
    <source>
        <dbReference type="Proteomes" id="UP000317171"/>
    </source>
</evidence>
<evidence type="ECO:0000259" key="5">
    <source>
        <dbReference type="SMART" id="SM00563"/>
    </source>
</evidence>
<feature type="transmembrane region" description="Helical" evidence="4">
    <location>
        <begin position="16"/>
        <end position="34"/>
    </location>
</feature>
<name>A0A517RG63_9PLAN</name>
<comment type="pathway">
    <text evidence="1">Lipid metabolism.</text>
</comment>
<dbReference type="Pfam" id="PF01553">
    <property type="entry name" value="Acyltransferase"/>
    <property type="match status" value="1"/>
</dbReference>
<sequence length="228" mass="26110">MAELNPDSPRKRNRRNLPWILFQWILQVLFAFWLRYQSRGKEQLPAEEGGLMVSNHQSFLDPLLIGLPLSRPVSFMARDSLFRIPILGPFLRYEFVIPISRRAASSTSFRAAIQNIEDGNFVGIFPEGTRSEDGAVQRFKPGFLALLKRTDCAIYPIGIAGAFHALPRGAYFLRPCPVRVIFGEPIPSTLVRDYCERGAEKELLELTRQRVAECQQQAEEWLLPEHIR</sequence>
<keyword evidence="7" id="KW-1185">Reference proteome</keyword>
<dbReference type="KEGG" id="gaz:Pan241w_29560"/>
<dbReference type="SUPFAM" id="SSF69593">
    <property type="entry name" value="Glycerol-3-phosphate (1)-acyltransferase"/>
    <property type="match status" value="1"/>
</dbReference>
<dbReference type="AlphaFoldDB" id="A0A517RG63"/>
<dbReference type="GO" id="GO:0006654">
    <property type="term" value="P:phosphatidic acid biosynthetic process"/>
    <property type="evidence" value="ECO:0007669"/>
    <property type="project" value="TreeGrafter"/>
</dbReference>
<accession>A0A517RG63</accession>
<evidence type="ECO:0000256" key="4">
    <source>
        <dbReference type="SAM" id="Phobius"/>
    </source>
</evidence>
<organism evidence="6 7">
    <name type="scientific">Gimesia alba</name>
    <dbReference type="NCBI Taxonomy" id="2527973"/>
    <lineage>
        <taxon>Bacteria</taxon>
        <taxon>Pseudomonadati</taxon>
        <taxon>Planctomycetota</taxon>
        <taxon>Planctomycetia</taxon>
        <taxon>Planctomycetales</taxon>
        <taxon>Planctomycetaceae</taxon>
        <taxon>Gimesia</taxon>
    </lineage>
</organism>
<evidence type="ECO:0000313" key="6">
    <source>
        <dbReference type="EMBL" id="QDT42862.1"/>
    </source>
</evidence>
<keyword evidence="4" id="KW-0812">Transmembrane</keyword>
<dbReference type="EMBL" id="CP036269">
    <property type="protein sequence ID" value="QDT42862.1"/>
    <property type="molecule type" value="Genomic_DNA"/>
</dbReference>
<evidence type="ECO:0000256" key="1">
    <source>
        <dbReference type="ARBA" id="ARBA00005189"/>
    </source>
</evidence>